<evidence type="ECO:0000256" key="12">
    <source>
        <dbReference type="ARBA" id="ARBA00023012"/>
    </source>
</evidence>
<proteinExistence type="predicted"/>
<dbReference type="InterPro" id="IPR011712">
    <property type="entry name" value="Sig_transdc_His_kin_sub3_dim/P"/>
</dbReference>
<dbReference type="GO" id="GO:0005886">
    <property type="term" value="C:plasma membrane"/>
    <property type="evidence" value="ECO:0007669"/>
    <property type="project" value="UniProtKB-SubCell"/>
</dbReference>
<keyword evidence="10 14" id="KW-0067">ATP-binding</keyword>
<dbReference type="Gene3D" id="1.20.120.960">
    <property type="entry name" value="Histidine kinase NarX, sensor domain"/>
    <property type="match status" value="1"/>
</dbReference>
<dbReference type="InterPro" id="IPR042295">
    <property type="entry name" value="NarX-like_N_sf"/>
</dbReference>
<reference evidence="19 20" key="1">
    <citation type="submission" date="2019-03" db="EMBL/GenBank/DDBJ databases">
        <title>Genome sequence of Thiobacillaceae bacterium LSR1, a sulfur-oxidizing bacterium isolated from freshwater sediment.</title>
        <authorList>
            <person name="Li S."/>
        </authorList>
    </citation>
    <scope>NUCLEOTIDE SEQUENCE [LARGE SCALE GENOMIC DNA]</scope>
    <source>
        <strain evidence="19 20">LSR1</strain>
    </source>
</reference>
<keyword evidence="8 14" id="KW-0547">Nucleotide-binding</keyword>
<evidence type="ECO:0000256" key="3">
    <source>
        <dbReference type="ARBA" id="ARBA00022475"/>
    </source>
</evidence>
<dbReference type="CDD" id="cd06225">
    <property type="entry name" value="HAMP"/>
    <property type="match status" value="1"/>
</dbReference>
<keyword evidence="13 14" id="KW-0472">Membrane</keyword>
<dbReference type="InterPro" id="IPR036890">
    <property type="entry name" value="HATPase_C_sf"/>
</dbReference>
<feature type="domain" description="HAMP" evidence="18">
    <location>
        <begin position="200"/>
        <end position="252"/>
    </location>
</feature>
<gene>
    <name evidence="19" type="ORF">EZJ19_05535</name>
</gene>
<dbReference type="InterPro" id="IPR003594">
    <property type="entry name" value="HATPase_dom"/>
</dbReference>
<dbReference type="PROSITE" id="PS50109">
    <property type="entry name" value="HIS_KIN"/>
    <property type="match status" value="1"/>
</dbReference>
<dbReference type="SMART" id="SM00387">
    <property type="entry name" value="HATPase_c"/>
    <property type="match status" value="1"/>
</dbReference>
<dbReference type="RefSeq" id="WP_131445289.1">
    <property type="nucleotide sequence ID" value="NZ_SJZB01000018.1"/>
</dbReference>
<name>A0A4R1BGP1_9PROT</name>
<keyword evidence="5" id="KW-0597">Phosphoprotein</keyword>
<dbReference type="CDD" id="cd19408">
    <property type="entry name" value="NarX_NarQ_sensor"/>
    <property type="match status" value="1"/>
</dbReference>
<comment type="subcellular location">
    <subcellularLocation>
        <location evidence="2">Cell inner membrane</location>
        <topology evidence="2">Multi-pass membrane protein</topology>
    </subcellularLocation>
</comment>
<evidence type="ECO:0000256" key="4">
    <source>
        <dbReference type="ARBA" id="ARBA00022519"/>
    </source>
</evidence>
<keyword evidence="11 16" id="KW-1133">Transmembrane helix</keyword>
<dbReference type="AlphaFoldDB" id="A0A4R1BGP1"/>
<evidence type="ECO:0000313" key="19">
    <source>
        <dbReference type="EMBL" id="TCJ16361.1"/>
    </source>
</evidence>
<dbReference type="GO" id="GO:0000155">
    <property type="term" value="F:phosphorelay sensor kinase activity"/>
    <property type="evidence" value="ECO:0007669"/>
    <property type="project" value="UniProtKB-UniRule"/>
</dbReference>
<dbReference type="OrthoDB" id="9811306at2"/>
<dbReference type="PANTHER" id="PTHR24421">
    <property type="entry name" value="NITRATE/NITRITE SENSOR PROTEIN NARX-RELATED"/>
    <property type="match status" value="1"/>
</dbReference>
<organism evidence="19 20">
    <name type="scientific">Parasulfuritortus cantonensis</name>
    <dbReference type="NCBI Taxonomy" id="2528202"/>
    <lineage>
        <taxon>Bacteria</taxon>
        <taxon>Pseudomonadati</taxon>
        <taxon>Pseudomonadota</taxon>
        <taxon>Betaproteobacteria</taxon>
        <taxon>Nitrosomonadales</taxon>
        <taxon>Thiobacillaceae</taxon>
        <taxon>Parasulfuritortus</taxon>
    </lineage>
</organism>
<evidence type="ECO:0000256" key="9">
    <source>
        <dbReference type="ARBA" id="ARBA00022777"/>
    </source>
</evidence>
<evidence type="ECO:0000256" key="6">
    <source>
        <dbReference type="ARBA" id="ARBA00022679"/>
    </source>
</evidence>
<feature type="transmembrane region" description="Helical" evidence="16">
    <location>
        <begin position="179"/>
        <end position="198"/>
    </location>
</feature>
<evidence type="ECO:0000256" key="16">
    <source>
        <dbReference type="SAM" id="Phobius"/>
    </source>
</evidence>
<evidence type="ECO:0000256" key="13">
    <source>
        <dbReference type="ARBA" id="ARBA00023136"/>
    </source>
</evidence>
<keyword evidence="12 14" id="KW-0902">Two-component regulatory system</keyword>
<dbReference type="Proteomes" id="UP000295443">
    <property type="component" value="Unassembled WGS sequence"/>
</dbReference>
<dbReference type="InterPro" id="IPR050482">
    <property type="entry name" value="Sensor_HK_TwoCompSys"/>
</dbReference>
<keyword evidence="3 14" id="KW-1003">Cell membrane</keyword>
<dbReference type="CDD" id="cd16917">
    <property type="entry name" value="HATPase_UhpB-NarQ-NarX-like"/>
    <property type="match status" value="1"/>
</dbReference>
<dbReference type="InterPro" id="IPR016380">
    <property type="entry name" value="Sig_transdc_His_kin_NarX/NarQ"/>
</dbReference>
<evidence type="ECO:0000256" key="14">
    <source>
        <dbReference type="PIRNR" id="PIRNR003167"/>
    </source>
</evidence>
<feature type="transmembrane region" description="Helical" evidence="16">
    <location>
        <begin position="20"/>
        <end position="41"/>
    </location>
</feature>
<dbReference type="SUPFAM" id="SSF55781">
    <property type="entry name" value="GAF domain-like"/>
    <property type="match status" value="1"/>
</dbReference>
<dbReference type="PANTHER" id="PTHR24421:SF10">
    <property type="entry name" value="NITRATE_NITRITE SENSOR PROTEIN NARQ"/>
    <property type="match status" value="1"/>
</dbReference>
<dbReference type="InterPro" id="IPR029016">
    <property type="entry name" value="GAF-like_dom_sf"/>
</dbReference>
<evidence type="ECO:0000256" key="8">
    <source>
        <dbReference type="ARBA" id="ARBA00022741"/>
    </source>
</evidence>
<dbReference type="Pfam" id="PF00672">
    <property type="entry name" value="HAMP"/>
    <property type="match status" value="1"/>
</dbReference>
<dbReference type="SMART" id="SM00304">
    <property type="entry name" value="HAMP"/>
    <property type="match status" value="1"/>
</dbReference>
<evidence type="ECO:0000256" key="15">
    <source>
        <dbReference type="SAM" id="Coils"/>
    </source>
</evidence>
<sequence length="632" mass="69336">MSLTDLPERLSRRAITLGLGLGLATLSLIGVIGMATSVVIVENVQGSASAINVSGSLRMQSHRMGGLVLAAMMDADPDRQALDEAMARFETSLRHRSLRTIQERAPDSEYARLYRRVQTEWETDLKPMLNAEADRNAPDSPQRHHELLARIDVFVADINRMVAQLENDTEAKIGQLHSLLAVSLTLTFVVMLAVLYGFSKRVILPLNRLVEAANAIARGDFTARASHIGRDELGRVGVAFNFMTDELSKLYANLEQRVNEKTEQLTRSNRSLELLYHSIARLYNAPVAPETYRALLTDLEQVLDLSHSMACLLPEPGGQPRILASTATGDASRGMCAGQDCAGCAHHEATWDHAMSGGGQVHAVPLKDAEQRYGILQVALPPGRHLEAWQEQLIEALSQHIGIAIGIARQTERERRLALMDERSVIARELHDSLAQALSYMKIQVVLLQQALRQEAGTASAEAILKDLREGINAAYRQLRELLATFRLRMEGDFMSLLGRTTAEYAERGGLEIALDARMGAQSLAPNQEIHVLQIVREALNNVLRHAEAKRAWVTLATHGTAVVVAIEDDGQGIPDAAVAGDHYGLTIMRERAHSLNGELRVLPRQPCGTRVELSFDAGDGSTQSAFEEATP</sequence>
<evidence type="ECO:0000256" key="1">
    <source>
        <dbReference type="ARBA" id="ARBA00000085"/>
    </source>
</evidence>
<evidence type="ECO:0000256" key="10">
    <source>
        <dbReference type="ARBA" id="ARBA00022840"/>
    </source>
</evidence>
<keyword evidence="15" id="KW-0175">Coiled coil</keyword>
<dbReference type="InterPro" id="IPR003660">
    <property type="entry name" value="HAMP_dom"/>
</dbReference>
<dbReference type="InterPro" id="IPR029095">
    <property type="entry name" value="NarX-like_N"/>
</dbReference>
<keyword evidence="6 14" id="KW-0808">Transferase</keyword>
<dbReference type="GO" id="GO:0046983">
    <property type="term" value="F:protein dimerization activity"/>
    <property type="evidence" value="ECO:0007669"/>
    <property type="project" value="UniProtKB-UniRule"/>
</dbReference>
<evidence type="ECO:0000259" key="18">
    <source>
        <dbReference type="PROSITE" id="PS50885"/>
    </source>
</evidence>
<protein>
    <recommendedName>
        <fullName evidence="14">Sensor protein</fullName>
        <ecNumber evidence="14">2.7.13.3</ecNumber>
    </recommendedName>
</protein>
<dbReference type="Gene3D" id="3.30.450.40">
    <property type="match status" value="1"/>
</dbReference>
<evidence type="ECO:0000256" key="7">
    <source>
        <dbReference type="ARBA" id="ARBA00022692"/>
    </source>
</evidence>
<dbReference type="Gene3D" id="1.10.8.500">
    <property type="entry name" value="HAMP domain in histidine kinase"/>
    <property type="match status" value="1"/>
</dbReference>
<comment type="caution">
    <text evidence="19">The sequence shown here is derived from an EMBL/GenBank/DDBJ whole genome shotgun (WGS) entry which is preliminary data.</text>
</comment>
<evidence type="ECO:0000256" key="2">
    <source>
        <dbReference type="ARBA" id="ARBA00004429"/>
    </source>
</evidence>
<evidence type="ECO:0000313" key="20">
    <source>
        <dbReference type="Proteomes" id="UP000295443"/>
    </source>
</evidence>
<dbReference type="SUPFAM" id="SSF158472">
    <property type="entry name" value="HAMP domain-like"/>
    <property type="match status" value="1"/>
</dbReference>
<dbReference type="GO" id="GO:0005524">
    <property type="term" value="F:ATP binding"/>
    <property type="evidence" value="ECO:0007669"/>
    <property type="project" value="UniProtKB-UniRule"/>
</dbReference>
<dbReference type="InterPro" id="IPR005467">
    <property type="entry name" value="His_kinase_dom"/>
</dbReference>
<accession>A0A4R1BGP1</accession>
<dbReference type="SUPFAM" id="SSF55874">
    <property type="entry name" value="ATPase domain of HSP90 chaperone/DNA topoisomerase II/histidine kinase"/>
    <property type="match status" value="1"/>
</dbReference>
<dbReference type="Gene3D" id="1.20.5.1930">
    <property type="match status" value="1"/>
</dbReference>
<feature type="coiled-coil region" evidence="15">
    <location>
        <begin position="244"/>
        <end position="271"/>
    </location>
</feature>
<dbReference type="Pfam" id="PF02518">
    <property type="entry name" value="HATPase_c"/>
    <property type="match status" value="1"/>
</dbReference>
<keyword evidence="7 16" id="KW-0812">Transmembrane</keyword>
<keyword evidence="9 14" id="KW-0418">Kinase</keyword>
<dbReference type="PIRSF" id="PIRSF003167">
    <property type="entry name" value="STHK_NarX/NarQ"/>
    <property type="match status" value="1"/>
</dbReference>
<evidence type="ECO:0000256" key="11">
    <source>
        <dbReference type="ARBA" id="ARBA00022989"/>
    </source>
</evidence>
<keyword evidence="20" id="KW-1185">Reference proteome</keyword>
<feature type="domain" description="Histidine kinase" evidence="17">
    <location>
        <begin position="425"/>
        <end position="620"/>
    </location>
</feature>
<dbReference type="Pfam" id="PF07730">
    <property type="entry name" value="HisKA_3"/>
    <property type="match status" value="1"/>
</dbReference>
<keyword evidence="4 14" id="KW-0997">Cell inner membrane</keyword>
<dbReference type="Pfam" id="PF13675">
    <property type="entry name" value="PilJ"/>
    <property type="match status" value="1"/>
</dbReference>
<dbReference type="EC" id="2.7.13.3" evidence="14"/>
<comment type="catalytic activity">
    <reaction evidence="1 14">
        <text>ATP + protein L-histidine = ADP + protein N-phospho-L-histidine.</text>
        <dbReference type="EC" id="2.7.13.3"/>
    </reaction>
</comment>
<dbReference type="PROSITE" id="PS50885">
    <property type="entry name" value="HAMP"/>
    <property type="match status" value="1"/>
</dbReference>
<evidence type="ECO:0000259" key="17">
    <source>
        <dbReference type="PROSITE" id="PS50109"/>
    </source>
</evidence>
<dbReference type="Gene3D" id="3.30.565.10">
    <property type="entry name" value="Histidine kinase-like ATPase, C-terminal domain"/>
    <property type="match status" value="1"/>
</dbReference>
<evidence type="ECO:0000256" key="5">
    <source>
        <dbReference type="ARBA" id="ARBA00022553"/>
    </source>
</evidence>
<dbReference type="EMBL" id="SJZB01000018">
    <property type="protein sequence ID" value="TCJ16361.1"/>
    <property type="molecule type" value="Genomic_DNA"/>
</dbReference>